<feature type="transmembrane region" description="Helical" evidence="2">
    <location>
        <begin position="228"/>
        <end position="249"/>
    </location>
</feature>
<dbReference type="InterPro" id="IPR007136">
    <property type="entry name" value="DUF347"/>
</dbReference>
<feature type="transmembrane region" description="Helical" evidence="2">
    <location>
        <begin position="81"/>
        <end position="100"/>
    </location>
</feature>
<evidence type="ECO:0000313" key="3">
    <source>
        <dbReference type="EMBL" id="MCP2312062.1"/>
    </source>
</evidence>
<keyword evidence="4" id="KW-1185">Reference proteome</keyword>
<reference evidence="3 4" key="1">
    <citation type="submission" date="2022-06" db="EMBL/GenBank/DDBJ databases">
        <title>Sequencing the genomes of 1000 actinobacteria strains.</title>
        <authorList>
            <person name="Klenk H.-P."/>
        </authorList>
    </citation>
    <scope>NUCLEOTIDE SEQUENCE [LARGE SCALE GENOMIC DNA]</scope>
    <source>
        <strain evidence="3 4">DSM 41656</strain>
    </source>
</reference>
<dbReference type="Pfam" id="PF03988">
    <property type="entry name" value="DUF347"/>
    <property type="match status" value="4"/>
</dbReference>
<dbReference type="RefSeq" id="WP_253800894.1">
    <property type="nucleotide sequence ID" value="NZ_BAAAUB010000034.1"/>
</dbReference>
<protein>
    <submittedName>
        <fullName evidence="3">Membrane-anchored protein</fullName>
    </submittedName>
</protein>
<feature type="transmembrane region" description="Helical" evidence="2">
    <location>
        <begin position="147"/>
        <end position="167"/>
    </location>
</feature>
<feature type="transmembrane region" description="Helical" evidence="2">
    <location>
        <begin position="279"/>
        <end position="297"/>
    </location>
</feature>
<evidence type="ECO:0000256" key="1">
    <source>
        <dbReference type="SAM" id="MobiDB-lite"/>
    </source>
</evidence>
<dbReference type="EMBL" id="JAMZDX010000005">
    <property type="protein sequence ID" value="MCP2312062.1"/>
    <property type="molecule type" value="Genomic_DNA"/>
</dbReference>
<accession>A0ABT1J3R1</accession>
<feature type="transmembrane region" description="Helical" evidence="2">
    <location>
        <begin position="179"/>
        <end position="208"/>
    </location>
</feature>
<organism evidence="3 4">
    <name type="scientific">Kitasatospora paracochleata</name>
    <dbReference type="NCBI Taxonomy" id="58354"/>
    <lineage>
        <taxon>Bacteria</taxon>
        <taxon>Bacillati</taxon>
        <taxon>Actinomycetota</taxon>
        <taxon>Actinomycetes</taxon>
        <taxon>Kitasatosporales</taxon>
        <taxon>Streptomycetaceae</taxon>
        <taxon>Kitasatospora</taxon>
    </lineage>
</organism>
<feature type="transmembrane region" description="Helical" evidence="2">
    <location>
        <begin position="50"/>
        <end position="69"/>
    </location>
</feature>
<feature type="transmembrane region" description="Helical" evidence="2">
    <location>
        <begin position="107"/>
        <end position="127"/>
    </location>
</feature>
<keyword evidence="2" id="KW-0472">Membrane</keyword>
<comment type="caution">
    <text evidence="3">The sequence shown here is derived from an EMBL/GenBank/DDBJ whole genome shotgun (WGS) entry which is preliminary data.</text>
</comment>
<sequence length="542" mass="57648">MATNTDRRSAETDVQGLLNKVPEVTIWFWVIKILCTTVGESFADWINMTLGVGLISTSLIFTVVLAGALGWQLGTRRYVPFVYWLTVVVLSVTGTLYTDILTDSQGVPLAVSSSVFALVLAVVFGIWYARERTLSIHSIVTRPRELFYWLAVLVTFALGTATGDWTLELTGWPPGVSVLLPLGLIAAIVLAWRLGAGAVLSFWLAYILTRPLGANLGDWLASPGSDGGLGLGTAVTSVVFLAAILATVLHLTRSRSDVIETHGRDRTARLANPARERIMLGYYAVVAAATAALLVWAHQQPHAAVASEEGDAPASASAPLTPLTPEQATSSFPPAEIAKFRTITADTLAKLNSGDQAGATRRITDLEKAWDDDQATLQPRNGQAWTFLDGEIDRVLKALRASKPDKATETDALNVLLASLSATTTAQPSATAAGAAETPAPAGPAPKQAAASFPPAEIAKFRTITADTLAKLNSGDQAGATRRITDLEKAWDDDQATLQPKNQQAWTLLDGQIDRVLQALRAPKPDKATEVTALNTLLGSLG</sequence>
<keyword evidence="2" id="KW-1133">Transmembrane helix</keyword>
<evidence type="ECO:0000256" key="2">
    <source>
        <dbReference type="SAM" id="Phobius"/>
    </source>
</evidence>
<feature type="region of interest" description="Disordered" evidence="1">
    <location>
        <begin position="306"/>
        <end position="331"/>
    </location>
</feature>
<feature type="region of interest" description="Disordered" evidence="1">
    <location>
        <begin position="429"/>
        <end position="450"/>
    </location>
</feature>
<evidence type="ECO:0000313" key="4">
    <source>
        <dbReference type="Proteomes" id="UP001206483"/>
    </source>
</evidence>
<proteinExistence type="predicted"/>
<feature type="compositionally biased region" description="Low complexity" evidence="1">
    <location>
        <begin position="312"/>
        <end position="325"/>
    </location>
</feature>
<gene>
    <name evidence="3" type="ORF">FHR36_005228</name>
</gene>
<keyword evidence="2" id="KW-0812">Transmembrane</keyword>
<dbReference type="Proteomes" id="UP001206483">
    <property type="component" value="Unassembled WGS sequence"/>
</dbReference>
<name>A0ABT1J3R1_9ACTN</name>